<dbReference type="SUPFAM" id="SSF53187">
    <property type="entry name" value="Zn-dependent exopeptidases"/>
    <property type="match status" value="1"/>
</dbReference>
<dbReference type="AlphaFoldDB" id="A0A932CQL8"/>
<organism evidence="5 6">
    <name type="scientific">Tectimicrobiota bacterium</name>
    <dbReference type="NCBI Taxonomy" id="2528274"/>
    <lineage>
        <taxon>Bacteria</taxon>
        <taxon>Pseudomonadati</taxon>
        <taxon>Nitrospinota/Tectimicrobiota group</taxon>
        <taxon>Candidatus Tectimicrobiota</taxon>
    </lineage>
</organism>
<sequence>MVKAKMNGLSRGIALVLLLGLGWWVGAEEMLPAPPEKEGKPLEVIVIDPGHGGSDVGARGLKGLREKDVTLRAAQILKEMAQERLGVQVVLTREGDYALPLERRAMLANTNRASLFISLHASGAFGPRPGGGFQVFSLKPVAGRQKGLLSGGNGEVLIPWRQLQWPFVSASRQLAGAIQKSLNEWWRPGEAEEGAGAREAPCALLMEVRMPAVLVELGHLSHPEEAVGLQDEAYLRDLGGAILNGIQAYRLQVG</sequence>
<dbReference type="GO" id="GO:0009253">
    <property type="term" value="P:peptidoglycan catabolic process"/>
    <property type="evidence" value="ECO:0007669"/>
    <property type="project" value="InterPro"/>
</dbReference>
<dbReference type="GO" id="GO:0030288">
    <property type="term" value="C:outer membrane-bounded periplasmic space"/>
    <property type="evidence" value="ECO:0007669"/>
    <property type="project" value="TreeGrafter"/>
</dbReference>
<evidence type="ECO:0000256" key="3">
    <source>
        <dbReference type="ARBA" id="ARBA00022801"/>
    </source>
</evidence>
<dbReference type="Proteomes" id="UP000769766">
    <property type="component" value="Unassembled WGS sequence"/>
</dbReference>
<dbReference type="Pfam" id="PF01520">
    <property type="entry name" value="Amidase_3"/>
    <property type="match status" value="1"/>
</dbReference>
<evidence type="ECO:0000313" key="6">
    <source>
        <dbReference type="Proteomes" id="UP000769766"/>
    </source>
</evidence>
<dbReference type="Gene3D" id="3.40.630.40">
    <property type="entry name" value="Zn-dependent exopeptidases"/>
    <property type="match status" value="1"/>
</dbReference>
<dbReference type="SMART" id="SM00646">
    <property type="entry name" value="Ami_3"/>
    <property type="match status" value="1"/>
</dbReference>
<dbReference type="CDD" id="cd02696">
    <property type="entry name" value="MurNAc-LAA"/>
    <property type="match status" value="1"/>
</dbReference>
<evidence type="ECO:0000256" key="1">
    <source>
        <dbReference type="ARBA" id="ARBA00001561"/>
    </source>
</evidence>
<evidence type="ECO:0000259" key="4">
    <source>
        <dbReference type="SMART" id="SM00646"/>
    </source>
</evidence>
<evidence type="ECO:0000256" key="2">
    <source>
        <dbReference type="ARBA" id="ARBA00011901"/>
    </source>
</evidence>
<name>A0A932CQL8_UNCTE</name>
<dbReference type="PANTHER" id="PTHR30404">
    <property type="entry name" value="N-ACETYLMURAMOYL-L-ALANINE AMIDASE"/>
    <property type="match status" value="1"/>
</dbReference>
<proteinExistence type="predicted"/>
<dbReference type="InterPro" id="IPR050695">
    <property type="entry name" value="N-acetylmuramoyl_amidase_3"/>
</dbReference>
<dbReference type="EC" id="3.5.1.28" evidence="2"/>
<comment type="catalytic activity">
    <reaction evidence="1">
        <text>Hydrolyzes the link between N-acetylmuramoyl residues and L-amino acid residues in certain cell-wall glycopeptides.</text>
        <dbReference type="EC" id="3.5.1.28"/>
    </reaction>
</comment>
<protein>
    <recommendedName>
        <fullName evidence="2">N-acetylmuramoyl-L-alanine amidase</fullName>
        <ecNumber evidence="2">3.5.1.28</ecNumber>
    </recommendedName>
</protein>
<dbReference type="InterPro" id="IPR002508">
    <property type="entry name" value="MurNAc-LAA_cat"/>
</dbReference>
<feature type="domain" description="MurNAc-LAA" evidence="4">
    <location>
        <begin position="105"/>
        <end position="247"/>
    </location>
</feature>
<keyword evidence="3" id="KW-0378">Hydrolase</keyword>
<gene>
    <name evidence="5" type="ORF">HYY20_12110</name>
</gene>
<evidence type="ECO:0000313" key="5">
    <source>
        <dbReference type="EMBL" id="MBI2877614.1"/>
    </source>
</evidence>
<dbReference type="PANTHER" id="PTHR30404:SF0">
    <property type="entry name" value="N-ACETYLMURAMOYL-L-ALANINE AMIDASE AMIC"/>
    <property type="match status" value="1"/>
</dbReference>
<dbReference type="GO" id="GO:0008745">
    <property type="term" value="F:N-acetylmuramoyl-L-alanine amidase activity"/>
    <property type="evidence" value="ECO:0007669"/>
    <property type="project" value="UniProtKB-EC"/>
</dbReference>
<reference evidence="5" key="1">
    <citation type="submission" date="2020-07" db="EMBL/GenBank/DDBJ databases">
        <title>Huge and variable diversity of episymbiotic CPR bacteria and DPANN archaea in groundwater ecosystems.</title>
        <authorList>
            <person name="He C.Y."/>
            <person name="Keren R."/>
            <person name="Whittaker M."/>
            <person name="Farag I.F."/>
            <person name="Doudna J."/>
            <person name="Cate J.H.D."/>
            <person name="Banfield J.F."/>
        </authorList>
    </citation>
    <scope>NUCLEOTIDE SEQUENCE</scope>
    <source>
        <strain evidence="5">NC_groundwater_672_Ag_B-0.1um_62_36</strain>
    </source>
</reference>
<dbReference type="EMBL" id="JACPRF010000370">
    <property type="protein sequence ID" value="MBI2877614.1"/>
    <property type="molecule type" value="Genomic_DNA"/>
</dbReference>
<accession>A0A932CQL8</accession>
<comment type="caution">
    <text evidence="5">The sequence shown here is derived from an EMBL/GenBank/DDBJ whole genome shotgun (WGS) entry which is preliminary data.</text>
</comment>